<name>A0A090I5L3_9GAMM</name>
<evidence type="ECO:0000313" key="1">
    <source>
        <dbReference type="EMBL" id="CED56840.1"/>
    </source>
</evidence>
<evidence type="ECO:0000313" key="2">
    <source>
        <dbReference type="Proteomes" id="UP000032427"/>
    </source>
</evidence>
<dbReference type="KEGG" id="awd:AWOD_II_0189"/>
<gene>
    <name evidence="1" type="ORF">AWOD_II_0189</name>
</gene>
<dbReference type="Pfam" id="PF03352">
    <property type="entry name" value="Adenine_glyco"/>
    <property type="match status" value="1"/>
</dbReference>
<dbReference type="PATRIC" id="fig|80852.17.peg.2937"/>
<dbReference type="Proteomes" id="UP000032427">
    <property type="component" value="Chromosome 2"/>
</dbReference>
<dbReference type="PANTHER" id="PTHR30037">
    <property type="entry name" value="DNA-3-METHYLADENINE GLYCOSYLASE 1"/>
    <property type="match status" value="1"/>
</dbReference>
<dbReference type="Gene3D" id="1.10.340.30">
    <property type="entry name" value="Hypothetical protein, domain 2"/>
    <property type="match status" value="1"/>
</dbReference>
<dbReference type="HOGENOM" id="CLU_1239284_0_0_6"/>
<organism evidence="1 2">
    <name type="scientific">Aliivibrio wodanis</name>
    <dbReference type="NCBI Taxonomy" id="80852"/>
    <lineage>
        <taxon>Bacteria</taxon>
        <taxon>Pseudomonadati</taxon>
        <taxon>Pseudomonadota</taxon>
        <taxon>Gammaproteobacteria</taxon>
        <taxon>Vibrionales</taxon>
        <taxon>Vibrionaceae</taxon>
        <taxon>Aliivibrio</taxon>
    </lineage>
</organism>
<dbReference type="GO" id="GO:0006284">
    <property type="term" value="P:base-excision repair"/>
    <property type="evidence" value="ECO:0007669"/>
    <property type="project" value="InterPro"/>
</dbReference>
<dbReference type="STRING" id="80852.AWOD_II_0189"/>
<dbReference type="InterPro" id="IPR011257">
    <property type="entry name" value="DNA_glycosylase"/>
</dbReference>
<sequence length="242" mass="27865">MLQSLHAFKSETIMTIEKFESIYQRAAQRKGGEAQLELMLHKPLSPEELAAIPDDRWLAVFTEKVFQCGISWNVVRKKWPEFEEVFFQFRIQPLLLQPDETWEEKAKDPRIIRHLTKVMTIPSNAMMINMASLRYGSFGKMVANWPEDDITGLWAYLKKHGKRLGGNTGAYALRQMGVDTFILSSDVEWYLRHCDIIDSGRDTKRALQAATQAFNQWKTESGRSLSEISQIIAYSCGDNRVV</sequence>
<protein>
    <submittedName>
        <fullName evidence="1">DNA-3-methyladenine glycosylase I</fullName>
    </submittedName>
</protein>
<accession>A0A090I5L3</accession>
<dbReference type="SUPFAM" id="SSF48150">
    <property type="entry name" value="DNA-glycosylase"/>
    <property type="match status" value="1"/>
</dbReference>
<reference evidence="2" key="1">
    <citation type="submission" date="2014-09" db="EMBL/GenBank/DDBJ databases">
        <authorList>
            <person name="Hjerde E."/>
        </authorList>
    </citation>
    <scope>NUCLEOTIDE SEQUENCE [LARGE SCALE GENOMIC DNA]</scope>
    <source>
        <strain evidence="2">06/09/139</strain>
    </source>
</reference>
<dbReference type="AlphaFoldDB" id="A0A090I5L3"/>
<dbReference type="PANTHER" id="PTHR30037:SF3">
    <property type="entry name" value="BLR0857 PROTEIN"/>
    <property type="match status" value="1"/>
</dbReference>
<proteinExistence type="predicted"/>
<dbReference type="GO" id="GO:0008725">
    <property type="term" value="F:DNA-3-methyladenine glycosylase activity"/>
    <property type="evidence" value="ECO:0007669"/>
    <property type="project" value="InterPro"/>
</dbReference>
<dbReference type="EMBL" id="LN554847">
    <property type="protein sequence ID" value="CED56840.1"/>
    <property type="molecule type" value="Genomic_DNA"/>
</dbReference>
<keyword evidence="2" id="KW-1185">Reference proteome</keyword>
<dbReference type="InterPro" id="IPR005019">
    <property type="entry name" value="Adenine_glyco"/>
</dbReference>
<dbReference type="InterPro" id="IPR052891">
    <property type="entry name" value="DNA-3mA_glycosylase"/>
</dbReference>